<dbReference type="AlphaFoldDB" id="A0A5D3DGF2"/>
<evidence type="ECO:0000313" key="4">
    <source>
        <dbReference type="Proteomes" id="UP000321947"/>
    </source>
</evidence>
<protein>
    <submittedName>
        <fullName evidence="2">Gypsy-like retrotransposase</fullName>
    </submittedName>
</protein>
<sequence>MMAKAGYDFTTHTEFKSLKIHEQPELSSIQKKLLQEGHAIPVLRKGLEYKSPKPISIIRKGKEKVFGNNHITVEEVDSMEEKGGNQRTSTFDRIRLHVARASVFERLSMTETERKGHQSTFSLNQRLTLQRPNTTFKKEKDTCQALLATRPSTFERLSVAKKKNVQTPRAPVFNCIGDRGPHVKTGSSIDIEKKEPTSCMLVWCRIKHIDVENYHGKEFPCEVKGERNS</sequence>
<organism evidence="2 4">
    <name type="scientific">Cucumis melo var. makuwa</name>
    <name type="common">Oriental melon</name>
    <dbReference type="NCBI Taxonomy" id="1194695"/>
    <lineage>
        <taxon>Eukaryota</taxon>
        <taxon>Viridiplantae</taxon>
        <taxon>Streptophyta</taxon>
        <taxon>Embryophyta</taxon>
        <taxon>Tracheophyta</taxon>
        <taxon>Spermatophyta</taxon>
        <taxon>Magnoliopsida</taxon>
        <taxon>eudicotyledons</taxon>
        <taxon>Gunneridae</taxon>
        <taxon>Pentapetalae</taxon>
        <taxon>rosids</taxon>
        <taxon>fabids</taxon>
        <taxon>Cucurbitales</taxon>
        <taxon>Cucurbitaceae</taxon>
        <taxon>Benincaseae</taxon>
        <taxon>Cucumis</taxon>
    </lineage>
</organism>
<dbReference type="EMBL" id="SSTD01004966">
    <property type="protein sequence ID" value="TYK22538.1"/>
    <property type="molecule type" value="Genomic_DNA"/>
</dbReference>
<accession>A0A5D3DGF2</accession>
<evidence type="ECO:0000313" key="2">
    <source>
        <dbReference type="EMBL" id="TYK22538.1"/>
    </source>
</evidence>
<dbReference type="Proteomes" id="UP000321947">
    <property type="component" value="Unassembled WGS sequence"/>
</dbReference>
<comment type="caution">
    <text evidence="2">The sequence shown here is derived from an EMBL/GenBank/DDBJ whole genome shotgun (WGS) entry which is preliminary data.</text>
</comment>
<reference evidence="3 4" key="1">
    <citation type="submission" date="2019-08" db="EMBL/GenBank/DDBJ databases">
        <title>Draft genome sequences of two oriental melons (Cucumis melo L. var makuwa).</title>
        <authorList>
            <person name="Kwon S.-Y."/>
        </authorList>
    </citation>
    <scope>NUCLEOTIDE SEQUENCE [LARGE SCALE GENOMIC DNA]</scope>
    <source>
        <strain evidence="4">cv. Chang Bougi</strain>
        <strain evidence="3">cv. SW 3</strain>
        <tissue evidence="2">Leaf</tissue>
    </source>
</reference>
<name>A0A5D3DGF2_CUCMM</name>
<dbReference type="EMBL" id="SSTE01004182">
    <property type="protein sequence ID" value="KAA0062739.1"/>
    <property type="molecule type" value="Genomic_DNA"/>
</dbReference>
<proteinExistence type="predicted"/>
<gene>
    <name evidence="2" type="ORF">E5676_scaffold523G00200</name>
    <name evidence="1" type="ORF">E6C27_scaffold382G00700</name>
</gene>
<dbReference type="Proteomes" id="UP000321393">
    <property type="component" value="Unassembled WGS sequence"/>
</dbReference>
<evidence type="ECO:0000313" key="1">
    <source>
        <dbReference type="EMBL" id="KAA0062739.1"/>
    </source>
</evidence>
<evidence type="ECO:0000313" key="3">
    <source>
        <dbReference type="Proteomes" id="UP000321393"/>
    </source>
</evidence>